<dbReference type="AlphaFoldDB" id="A0A4P6EG10"/>
<reference evidence="7 8" key="1">
    <citation type="submission" date="2019-01" db="EMBL/GenBank/DDBJ databases">
        <title>Genome sequencing of strain DFW100M-13.</title>
        <authorList>
            <person name="Heo J."/>
            <person name="Kim S.-J."/>
            <person name="Kim J.-S."/>
            <person name="Hong S.-B."/>
            <person name="Kwon S.-W."/>
        </authorList>
    </citation>
    <scope>NUCLEOTIDE SEQUENCE [LARGE SCALE GENOMIC DNA]</scope>
    <source>
        <strain evidence="7 8">DFW100M-13</strain>
    </source>
</reference>
<dbReference type="InterPro" id="IPR003594">
    <property type="entry name" value="HATPase_dom"/>
</dbReference>
<dbReference type="SUPFAM" id="SSF55874">
    <property type="entry name" value="ATPase domain of HSP90 chaperone/DNA topoisomerase II/histidine kinase"/>
    <property type="match status" value="1"/>
</dbReference>
<dbReference type="GO" id="GO:0000155">
    <property type="term" value="F:phosphorelay sensor kinase activity"/>
    <property type="evidence" value="ECO:0007669"/>
    <property type="project" value="InterPro"/>
</dbReference>
<gene>
    <name evidence="7" type="ORF">ET475_10390</name>
</gene>
<keyword evidence="2 7" id="KW-0418">Kinase</keyword>
<dbReference type="RefSeq" id="WP_129389577.1">
    <property type="nucleotide sequence ID" value="NZ_CP035494.1"/>
</dbReference>
<feature type="transmembrane region" description="Helical" evidence="4">
    <location>
        <begin position="36"/>
        <end position="56"/>
    </location>
</feature>
<feature type="transmembrane region" description="Helical" evidence="4">
    <location>
        <begin position="130"/>
        <end position="151"/>
    </location>
</feature>
<dbReference type="GO" id="GO:0016020">
    <property type="term" value="C:membrane"/>
    <property type="evidence" value="ECO:0007669"/>
    <property type="project" value="InterPro"/>
</dbReference>
<feature type="transmembrane region" description="Helical" evidence="4">
    <location>
        <begin position="68"/>
        <end position="91"/>
    </location>
</feature>
<dbReference type="Gene3D" id="3.30.565.10">
    <property type="entry name" value="Histidine kinase-like ATPase, C-terminal domain"/>
    <property type="match status" value="1"/>
</dbReference>
<keyword evidence="3" id="KW-0902">Two-component regulatory system</keyword>
<dbReference type="InterPro" id="IPR011712">
    <property type="entry name" value="Sig_transdc_His_kin_sub3_dim/P"/>
</dbReference>
<keyword evidence="4" id="KW-1133">Transmembrane helix</keyword>
<accession>A0A4P6EG10</accession>
<evidence type="ECO:0000256" key="1">
    <source>
        <dbReference type="ARBA" id="ARBA00022679"/>
    </source>
</evidence>
<evidence type="ECO:0000259" key="5">
    <source>
        <dbReference type="Pfam" id="PF02518"/>
    </source>
</evidence>
<dbReference type="PIRSF" id="PIRSF037434">
    <property type="entry name" value="STHK_ChrS"/>
    <property type="match status" value="1"/>
</dbReference>
<protein>
    <submittedName>
        <fullName evidence="7">Sensor histidine kinase</fullName>
    </submittedName>
</protein>
<keyword evidence="4" id="KW-0472">Membrane</keyword>
<dbReference type="InterPro" id="IPR017205">
    <property type="entry name" value="Sig_transdc_His_kinase_ChrS"/>
</dbReference>
<dbReference type="GO" id="GO:0046983">
    <property type="term" value="F:protein dimerization activity"/>
    <property type="evidence" value="ECO:0007669"/>
    <property type="project" value="InterPro"/>
</dbReference>
<dbReference type="Gene3D" id="1.20.5.1930">
    <property type="match status" value="1"/>
</dbReference>
<dbReference type="PANTHER" id="PTHR24421">
    <property type="entry name" value="NITRATE/NITRITE SENSOR PROTEIN NARX-RELATED"/>
    <property type="match status" value="1"/>
</dbReference>
<evidence type="ECO:0000256" key="4">
    <source>
        <dbReference type="SAM" id="Phobius"/>
    </source>
</evidence>
<feature type="transmembrane region" description="Helical" evidence="4">
    <location>
        <begin position="103"/>
        <end position="123"/>
    </location>
</feature>
<dbReference type="Proteomes" id="UP000293995">
    <property type="component" value="Chromosome"/>
</dbReference>
<feature type="transmembrane region" description="Helical" evidence="4">
    <location>
        <begin position="12"/>
        <end position="30"/>
    </location>
</feature>
<dbReference type="OrthoDB" id="144293at2"/>
<evidence type="ECO:0000313" key="8">
    <source>
        <dbReference type="Proteomes" id="UP000293995"/>
    </source>
</evidence>
<feature type="domain" description="Histidine kinase/HSP90-like ATPase" evidence="5">
    <location>
        <begin position="295"/>
        <end position="385"/>
    </location>
</feature>
<name>A0A4P6EG10_9MICO</name>
<evidence type="ECO:0000259" key="6">
    <source>
        <dbReference type="Pfam" id="PF07730"/>
    </source>
</evidence>
<dbReference type="CDD" id="cd16917">
    <property type="entry name" value="HATPase_UhpB-NarQ-NarX-like"/>
    <property type="match status" value="1"/>
</dbReference>
<dbReference type="InterPro" id="IPR036890">
    <property type="entry name" value="HATPase_C_sf"/>
</dbReference>
<dbReference type="KEGG" id="mprt:ET475_10390"/>
<keyword evidence="1" id="KW-0808">Transferase</keyword>
<organism evidence="7 8">
    <name type="scientific">Microbacterium protaetiae</name>
    <dbReference type="NCBI Taxonomy" id="2509458"/>
    <lineage>
        <taxon>Bacteria</taxon>
        <taxon>Bacillati</taxon>
        <taxon>Actinomycetota</taxon>
        <taxon>Actinomycetes</taxon>
        <taxon>Micrococcales</taxon>
        <taxon>Microbacteriaceae</taxon>
        <taxon>Microbacterium</taxon>
    </lineage>
</organism>
<feature type="domain" description="Signal transduction histidine kinase subgroup 3 dimerisation and phosphoacceptor" evidence="6">
    <location>
        <begin position="193"/>
        <end position="253"/>
    </location>
</feature>
<evidence type="ECO:0000313" key="7">
    <source>
        <dbReference type="EMBL" id="QAY60353.1"/>
    </source>
</evidence>
<dbReference type="Pfam" id="PF07730">
    <property type="entry name" value="HisKA_3"/>
    <property type="match status" value="1"/>
</dbReference>
<sequence length="394" mass="42010">MTTGTATRMMRAGLHAITAVLVVIGAASALRADRPVVALSAAAVFVAWYIAGAVLVGHQRSRRLGMIWLIVLAVIWAATSVQAPEFIWLAFPLWLLAGQMMGMVSAAVFSAIVLAIVIVAPIARTGQIDTAYIVGPVVGGLFAYGISRGYLRLLADARERQRLVASLLQAQDDMARLHDELGATQRESGVLQERTRLSRDIHDTIAQSLSAIVLLARSQPDDPEATLGRIATVAESGLVDVRRIVAALAPAQLQEGTLVVSLRRMLDRLAEDTGILTSLDADDHLPQLPVQVDVALLRTAQSALSNVRLHSQASRVVVHLTDVGDGIRLDIVDDGRGFDLQKWVGGDGGYGLRAMRDRLRELGGGLDIEAAVDAGTALSAHVPLAPTRHTPEDA</sequence>
<evidence type="ECO:0000256" key="3">
    <source>
        <dbReference type="ARBA" id="ARBA00023012"/>
    </source>
</evidence>
<keyword evidence="8" id="KW-1185">Reference proteome</keyword>
<evidence type="ECO:0000256" key="2">
    <source>
        <dbReference type="ARBA" id="ARBA00022777"/>
    </source>
</evidence>
<dbReference type="InterPro" id="IPR050482">
    <property type="entry name" value="Sensor_HK_TwoCompSys"/>
</dbReference>
<dbReference type="Pfam" id="PF02518">
    <property type="entry name" value="HATPase_c"/>
    <property type="match status" value="1"/>
</dbReference>
<proteinExistence type="predicted"/>
<keyword evidence="4" id="KW-0812">Transmembrane</keyword>
<dbReference type="EMBL" id="CP035494">
    <property type="protein sequence ID" value="QAY60353.1"/>
    <property type="molecule type" value="Genomic_DNA"/>
</dbReference>